<dbReference type="InterPro" id="IPR059117">
    <property type="entry name" value="APS_kinase_dom"/>
</dbReference>
<dbReference type="InterPro" id="IPR024951">
    <property type="entry name" value="Sulfurylase_cat_dom"/>
</dbReference>
<dbReference type="GO" id="GO:0004020">
    <property type="term" value="F:adenylylsulfate kinase activity"/>
    <property type="evidence" value="ECO:0007669"/>
    <property type="project" value="UniProtKB-EC"/>
</dbReference>
<comment type="subcellular location">
    <subcellularLocation>
        <location evidence="9">Cytoplasm</location>
    </subcellularLocation>
</comment>
<dbReference type="GO" id="GO:0019379">
    <property type="term" value="P:sulfate assimilation, phosphoadenylyl sulfate reduction by phosphoadenylyl-sulfate reductase (thioredoxin)"/>
    <property type="evidence" value="ECO:0007669"/>
    <property type="project" value="TreeGrafter"/>
</dbReference>
<comment type="similarity">
    <text evidence="9">In the N-terminal section; belongs to the sulfate adenylyltransferase family.</text>
</comment>
<feature type="binding site" evidence="9">
    <location>
        <position position="516"/>
    </location>
    <ligand>
        <name>3'-phosphoadenylyl sulfate</name>
        <dbReference type="ChEBI" id="CHEBI:58339"/>
        <note>allosteric inhibitor</note>
    </ligand>
</feature>
<feature type="binding site" evidence="9">
    <location>
        <begin position="198"/>
        <end position="201"/>
    </location>
    <ligand>
        <name>ATP</name>
        <dbReference type="ChEBI" id="CHEBI:30616"/>
    </ligand>
</feature>
<comment type="catalytic activity">
    <reaction evidence="9">
        <text>sulfate + ATP + H(+) = adenosine 5'-phosphosulfate + diphosphate</text>
        <dbReference type="Rhea" id="RHEA:18133"/>
        <dbReference type="ChEBI" id="CHEBI:15378"/>
        <dbReference type="ChEBI" id="CHEBI:16189"/>
        <dbReference type="ChEBI" id="CHEBI:30616"/>
        <dbReference type="ChEBI" id="CHEBI:33019"/>
        <dbReference type="ChEBI" id="CHEBI:58243"/>
        <dbReference type="EC" id="2.7.7.4"/>
    </reaction>
</comment>
<dbReference type="EC" id="2.7.7.4" evidence="9"/>
<evidence type="ECO:0000256" key="1">
    <source>
        <dbReference type="ARBA" id="ARBA00001823"/>
    </source>
</evidence>
<dbReference type="NCBIfam" id="TIGR00339">
    <property type="entry name" value="sopT"/>
    <property type="match status" value="1"/>
</dbReference>
<dbReference type="eggNOG" id="KOG0636">
    <property type="taxonomic scope" value="Eukaryota"/>
</dbReference>
<dbReference type="GO" id="GO:0019344">
    <property type="term" value="P:cysteine biosynthetic process"/>
    <property type="evidence" value="ECO:0007669"/>
    <property type="project" value="UniProtKB-KW"/>
</dbReference>
<comment type="catalytic activity">
    <reaction evidence="1">
        <text>adenosine 5'-phosphosulfate + ATP = 3'-phosphoadenylyl sulfate + ADP + H(+)</text>
        <dbReference type="Rhea" id="RHEA:24152"/>
        <dbReference type="ChEBI" id="CHEBI:15378"/>
        <dbReference type="ChEBI" id="CHEBI:30616"/>
        <dbReference type="ChEBI" id="CHEBI:58243"/>
        <dbReference type="ChEBI" id="CHEBI:58339"/>
        <dbReference type="ChEBI" id="CHEBI:456216"/>
        <dbReference type="EC" id="2.7.1.25"/>
    </reaction>
</comment>
<dbReference type="AlphaFoldDB" id="A0A0A1V075"/>
<evidence type="ECO:0000256" key="8">
    <source>
        <dbReference type="ARBA" id="ARBA00062002"/>
    </source>
</evidence>
<evidence type="ECO:0000259" key="10">
    <source>
        <dbReference type="Pfam" id="PF01583"/>
    </source>
</evidence>
<dbReference type="GO" id="GO:0009086">
    <property type="term" value="P:methionine biosynthetic process"/>
    <property type="evidence" value="ECO:0007669"/>
    <property type="project" value="UniProtKB-KW"/>
</dbReference>
<feature type="binding site" evidence="9">
    <location>
        <position position="198"/>
    </location>
    <ligand>
        <name>sulfate</name>
        <dbReference type="ChEBI" id="CHEBI:16189"/>
    </ligand>
</feature>
<sequence length="574" mass="64484">MANTPHGGVLKDLFARDLPRQAELRDEAEKYPAIVLSDRHLCDLELILNGGFSPLEGFMTEKDYNGVVENNRLADGALFSMPITLDVSQKQIDDLGIKTGAKLTLRDSRDDHNVAILTVEDVYRPDKVKEAKEVFGSDDDTHPGIKHLFSVAKEFYVGGKLEAVARLEHYDFLDLRFTPAELRSHFNKLGWQKVVAFQTRNPMHRAHRELTVRAARSQQANVLIHPVVGMTKPGDIDHFTRVRVYKALLPRYPNGMAALALLPLAMRMGGPREALWHAVIRKNHGATHFIVGRDHAGPGKNKNGKDHYGPYDAQKLVQQYQEELGIKMVEFQEMIYIPDKEEYMPANEIPEGTRTMNISGTELRNRLRTGKEIPEWFSYPEVVKVLREQNPLPREKGFTVFLTGYQNSGKDQVARALQTTLNQGGGRPVSMLLGETVRSELSPELGFSRQDRDLNISRIAFVASELTKAGAAVIAAPIAPFDQARTQARELIEKSGPFFLVHVATPLEYAEKTDRRGIYKRARAGEIKGFTGVDDPYEVPSKPDLTVDLETQNVRSIVHEIILLLESRGLLDQV</sequence>
<feature type="binding site" evidence="9">
    <location>
        <begin position="292"/>
        <end position="295"/>
    </location>
    <ligand>
        <name>ATP</name>
        <dbReference type="ChEBI" id="CHEBI:30616"/>
    </ligand>
</feature>
<keyword evidence="5 9" id="KW-0548">Nucleotidyltransferase</keyword>
<keyword evidence="7 9" id="KW-0067">ATP-binding</keyword>
<keyword evidence="9" id="KW-0198">Cysteine biosynthesis</keyword>
<feature type="binding site" evidence="9">
    <location>
        <position position="200"/>
    </location>
    <ligand>
        <name>sulfate</name>
        <dbReference type="ChEBI" id="CHEBI:16189"/>
    </ligand>
</feature>
<dbReference type="InterPro" id="IPR027535">
    <property type="entry name" value="Sulf_adenylyltr_euk"/>
</dbReference>
<keyword evidence="4 9" id="KW-0808">Transferase</keyword>
<protein>
    <recommendedName>
        <fullName evidence="9">Sulfate adenylyltransferase</fullName>
        <ecNumber evidence="9">2.7.7.4</ecNumber>
    </recommendedName>
    <alternativeName>
        <fullName evidence="9">ATP-sulfurylase</fullName>
    </alternativeName>
    <alternativeName>
        <fullName evidence="9">Sulfate adenylate transferase</fullName>
        <shortName evidence="9">SAT</shortName>
    </alternativeName>
</protein>
<evidence type="ECO:0000259" key="11">
    <source>
        <dbReference type="Pfam" id="PF01747"/>
    </source>
</evidence>
<name>A0A0A1V075_9HYPO</name>
<feature type="site" description="Transition state stabilizer" evidence="9">
    <location>
        <position position="204"/>
    </location>
</feature>
<dbReference type="HAMAP" id="MF_03106">
    <property type="entry name" value="Sulf_adenylyltr_euk"/>
    <property type="match status" value="1"/>
</dbReference>
<dbReference type="InterPro" id="IPR002891">
    <property type="entry name" value="APS"/>
</dbReference>
<gene>
    <name evidence="9" type="primary">MET3</name>
    <name evidence="13" type="ORF">X797_003496</name>
</gene>
<dbReference type="GO" id="GO:0005524">
    <property type="term" value="F:ATP binding"/>
    <property type="evidence" value="ECO:0007669"/>
    <property type="project" value="UniProtKB-KW"/>
</dbReference>
<comment type="pathway">
    <text evidence="9">Sulfur metabolism; hydrogen sulfide biosynthesis; sulfite from sulfate: step 1/3.</text>
</comment>
<dbReference type="Gene3D" id="3.40.50.620">
    <property type="entry name" value="HUPs"/>
    <property type="match status" value="1"/>
</dbReference>
<dbReference type="SUPFAM" id="SSF52374">
    <property type="entry name" value="Nucleotidylyl transferase"/>
    <property type="match status" value="1"/>
</dbReference>
<dbReference type="GO" id="GO:0070814">
    <property type="term" value="P:hydrogen sulfide biosynthetic process"/>
    <property type="evidence" value="ECO:0007669"/>
    <property type="project" value="UniProtKB-UniRule"/>
</dbReference>
<evidence type="ECO:0000256" key="9">
    <source>
        <dbReference type="HAMAP-Rule" id="MF_03106"/>
    </source>
</evidence>
<evidence type="ECO:0000256" key="5">
    <source>
        <dbReference type="ARBA" id="ARBA00022695"/>
    </source>
</evidence>
<comment type="caution">
    <text evidence="9">Lacks conserved residue(s) required for the propagation of feature annotation.</text>
</comment>
<evidence type="ECO:0000256" key="2">
    <source>
        <dbReference type="ARBA" id="ARBA00022490"/>
    </source>
</evidence>
<feature type="binding site" evidence="9">
    <location>
        <begin position="435"/>
        <end position="438"/>
    </location>
    <ligand>
        <name>3'-phosphoadenylyl sulfate</name>
        <dbReference type="ChEBI" id="CHEBI:58339"/>
        <note>allosteric inhibitor</note>
    </ligand>
</feature>
<feature type="domain" description="Sulphate adenylyltransferase catalytic" evidence="11">
    <location>
        <begin position="175"/>
        <end position="388"/>
    </location>
</feature>
<proteinExistence type="inferred from homology"/>
<keyword evidence="2 9" id="KW-0963">Cytoplasm</keyword>
<dbReference type="UniPathway" id="UPA00140">
    <property type="reaction ID" value="UER00204"/>
</dbReference>
<dbReference type="InterPro" id="IPR025980">
    <property type="entry name" value="ATP-Sase_PUA-like_dom"/>
</dbReference>
<organism evidence="13 14">
    <name type="scientific">Metarhizium robertsii</name>
    <dbReference type="NCBI Taxonomy" id="568076"/>
    <lineage>
        <taxon>Eukaryota</taxon>
        <taxon>Fungi</taxon>
        <taxon>Dikarya</taxon>
        <taxon>Ascomycota</taxon>
        <taxon>Pezizomycotina</taxon>
        <taxon>Sordariomycetes</taxon>
        <taxon>Hypocreomycetidae</taxon>
        <taxon>Hypocreales</taxon>
        <taxon>Clavicipitaceae</taxon>
        <taxon>Metarhizium</taxon>
    </lineage>
</organism>
<dbReference type="OrthoDB" id="468at2759"/>
<dbReference type="InterPro" id="IPR014729">
    <property type="entry name" value="Rossmann-like_a/b/a_fold"/>
</dbReference>
<dbReference type="InterPro" id="IPR015947">
    <property type="entry name" value="PUA-like_sf"/>
</dbReference>
<keyword evidence="6 9" id="KW-0547">Nucleotide-binding</keyword>
<evidence type="ECO:0000313" key="14">
    <source>
        <dbReference type="Proteomes" id="UP000030151"/>
    </source>
</evidence>
<reference evidence="13 14" key="1">
    <citation type="submission" date="2014-02" db="EMBL/GenBank/DDBJ databases">
        <title>The genome sequence of the entomopathogenic fungus Metarhizium robertsii ARSEF 2575.</title>
        <authorList>
            <person name="Giuliano Garisto Donzelli B."/>
            <person name="Roe B.A."/>
            <person name="Macmil S.L."/>
            <person name="Krasnoff S.B."/>
            <person name="Gibson D.M."/>
        </authorList>
    </citation>
    <scope>NUCLEOTIDE SEQUENCE [LARGE SCALE GENOMIC DNA]</scope>
    <source>
        <strain evidence="13 14">ARSEF 2575</strain>
    </source>
</reference>
<dbReference type="InterPro" id="IPR002650">
    <property type="entry name" value="Sulphate_adenylyltransferase"/>
</dbReference>
<dbReference type="GO" id="GO:0005737">
    <property type="term" value="C:cytoplasm"/>
    <property type="evidence" value="ECO:0007669"/>
    <property type="project" value="UniProtKB-SubCell"/>
</dbReference>
<dbReference type="NCBIfam" id="TIGR00455">
    <property type="entry name" value="apsK"/>
    <property type="match status" value="1"/>
</dbReference>
<dbReference type="SUPFAM" id="SSF88697">
    <property type="entry name" value="PUA domain-like"/>
    <property type="match status" value="1"/>
</dbReference>
<dbReference type="CDD" id="cd02027">
    <property type="entry name" value="APSK"/>
    <property type="match status" value="1"/>
</dbReference>
<dbReference type="NCBIfam" id="NF004040">
    <property type="entry name" value="PRK05537.1"/>
    <property type="match status" value="1"/>
</dbReference>
<feature type="domain" description="ATP-sulfurylase PUA-like" evidence="12">
    <location>
        <begin position="4"/>
        <end position="165"/>
    </location>
</feature>
<dbReference type="Pfam" id="PF01747">
    <property type="entry name" value="ATP-sulfurylase"/>
    <property type="match status" value="1"/>
</dbReference>
<evidence type="ECO:0000256" key="7">
    <source>
        <dbReference type="ARBA" id="ARBA00022840"/>
    </source>
</evidence>
<accession>A0A0A1V075</accession>
<feature type="site" description="Induces change in substrate recognition on ATP binding" evidence="9">
    <location>
        <position position="331"/>
    </location>
</feature>
<dbReference type="FunFam" id="3.40.50.300:FF:000802">
    <property type="entry name" value="Sulfate adenylyltransferase"/>
    <property type="match status" value="1"/>
</dbReference>
<keyword evidence="13" id="KW-0418">Kinase</keyword>
<feature type="binding site" evidence="9">
    <location>
        <position position="296"/>
    </location>
    <ligand>
        <name>sulfate</name>
        <dbReference type="ChEBI" id="CHEBI:16189"/>
    </ligand>
</feature>
<keyword evidence="3 9" id="KW-0021">Allosteric enzyme</keyword>
<feature type="active site" evidence="9">
    <location>
        <position position="199"/>
    </location>
</feature>
<feature type="region of interest" description="N-terminal" evidence="9">
    <location>
        <begin position="1"/>
        <end position="170"/>
    </location>
</feature>
<comment type="caution">
    <text evidence="13">The sequence shown here is derived from an EMBL/GenBank/DDBJ whole genome shotgun (WGS) entry which is preliminary data.</text>
</comment>
<evidence type="ECO:0000256" key="4">
    <source>
        <dbReference type="ARBA" id="ARBA00022679"/>
    </source>
</evidence>
<dbReference type="GO" id="GO:0004781">
    <property type="term" value="F:sulfate adenylyltransferase (ATP) activity"/>
    <property type="evidence" value="ECO:0007669"/>
    <property type="project" value="UniProtKB-UniRule"/>
</dbReference>
<comment type="function">
    <text evidence="9">Catalyzes the first intracellular reaction of sulfate assimilation, forming adenosine-5'-phosphosulfate (APS) from inorganic sulfate and ATP. Plays an important role in sulfate activation as a component of the biosynthesis pathway of sulfur-containing amino acids.</text>
</comment>
<comment type="subunit">
    <text evidence="8 9">Homohexamer. Dimer of trimers.</text>
</comment>
<keyword evidence="9" id="KW-0486">Methionine biosynthesis</keyword>
<dbReference type="Pfam" id="PF01583">
    <property type="entry name" value="APS_kinase"/>
    <property type="match status" value="1"/>
</dbReference>
<dbReference type="FunFam" id="3.40.50.620:FF:000052">
    <property type="entry name" value="Sulfate adenylyltransferase"/>
    <property type="match status" value="1"/>
</dbReference>
<feature type="site" description="Transition state stabilizer" evidence="9">
    <location>
        <position position="207"/>
    </location>
</feature>
<comment type="activity regulation">
    <text evidence="9">Allosterically inhibited by 3'-phosphoadenosine 5'-phosphosulfate (PAPS).</text>
</comment>
<dbReference type="GO" id="GO:0010134">
    <property type="term" value="P:sulfate assimilation via adenylyl sulfate reduction"/>
    <property type="evidence" value="ECO:0007669"/>
    <property type="project" value="TreeGrafter"/>
</dbReference>
<feature type="region of interest" description="Allosteric regulation domain; adenylyl-sulfate kinase-like" evidence="9">
    <location>
        <begin position="396"/>
        <end position="574"/>
    </location>
</feature>
<dbReference type="CDD" id="cd00517">
    <property type="entry name" value="ATPS"/>
    <property type="match status" value="1"/>
</dbReference>
<dbReference type="HOGENOM" id="CLU_022950_0_0_1"/>
<dbReference type="Gene3D" id="3.40.50.300">
    <property type="entry name" value="P-loop containing nucleotide triphosphate hydrolases"/>
    <property type="match status" value="1"/>
</dbReference>
<dbReference type="SUPFAM" id="SSF52540">
    <property type="entry name" value="P-loop containing nucleoside triphosphate hydrolases"/>
    <property type="match status" value="1"/>
</dbReference>
<dbReference type="FunFam" id="3.10.400.10:FF:000003">
    <property type="entry name" value="Sulfate adenylyltransferase"/>
    <property type="match status" value="1"/>
</dbReference>
<dbReference type="Proteomes" id="UP000030151">
    <property type="component" value="Unassembled WGS sequence"/>
</dbReference>
<evidence type="ECO:0000256" key="3">
    <source>
        <dbReference type="ARBA" id="ARBA00022533"/>
    </source>
</evidence>
<evidence type="ECO:0000256" key="6">
    <source>
        <dbReference type="ARBA" id="ARBA00022741"/>
    </source>
</evidence>
<feature type="active site" evidence="9">
    <location>
        <position position="201"/>
    </location>
</feature>
<feature type="binding site" evidence="9">
    <location>
        <position position="334"/>
    </location>
    <ligand>
        <name>ATP</name>
        <dbReference type="ChEBI" id="CHEBI:30616"/>
    </ligand>
</feature>
<dbReference type="PANTHER" id="PTHR42700">
    <property type="entry name" value="SULFATE ADENYLYLTRANSFERASE"/>
    <property type="match status" value="1"/>
</dbReference>
<dbReference type="EMBL" id="JELW01000003">
    <property type="protein sequence ID" value="EXV03697.1"/>
    <property type="molecule type" value="Genomic_DNA"/>
</dbReference>
<keyword evidence="9" id="KW-0028">Amino-acid biosynthesis</keyword>
<comment type="domain">
    <text evidence="9">The adenylyl-sulfate kinase (APS kinase) is non-functional. It is involved in allosteric regulation by PAPS. PAPS binding induces a large rotational rearrangement of domains lowering the substrate affinity of the enzyme.</text>
</comment>
<feature type="active site" evidence="9">
    <location>
        <position position="200"/>
    </location>
</feature>
<dbReference type="UniPathway" id="UPA00097"/>
<dbReference type="PANTHER" id="PTHR42700:SF1">
    <property type="entry name" value="SULFATE ADENYLYLTRANSFERASE"/>
    <property type="match status" value="1"/>
</dbReference>
<dbReference type="InterPro" id="IPR027417">
    <property type="entry name" value="P-loop_NTPase"/>
</dbReference>
<dbReference type="Gene3D" id="3.10.400.10">
    <property type="entry name" value="Sulfate adenylyltransferase"/>
    <property type="match status" value="1"/>
</dbReference>
<dbReference type="Pfam" id="PF14306">
    <property type="entry name" value="PUA_2"/>
    <property type="match status" value="1"/>
</dbReference>
<dbReference type="InterPro" id="IPR050512">
    <property type="entry name" value="Sulf_AdTrans/APS_kinase"/>
</dbReference>
<evidence type="ECO:0000313" key="13">
    <source>
        <dbReference type="EMBL" id="EXV03697.1"/>
    </source>
</evidence>
<comment type="similarity">
    <text evidence="9">In the C-terminal section; belongs to the APS kinase family.</text>
</comment>
<feature type="domain" description="APS kinase" evidence="10">
    <location>
        <begin position="396"/>
        <end position="548"/>
    </location>
</feature>
<evidence type="ECO:0000259" key="12">
    <source>
        <dbReference type="Pfam" id="PF14306"/>
    </source>
</evidence>